<feature type="region of interest" description="Disordered" evidence="4">
    <location>
        <begin position="694"/>
        <end position="754"/>
    </location>
</feature>
<evidence type="ECO:0000313" key="6">
    <source>
        <dbReference type="EMBL" id="VTO13231.1"/>
    </source>
</evidence>
<feature type="compositionally biased region" description="Gly residues" evidence="4">
    <location>
        <begin position="727"/>
        <end position="754"/>
    </location>
</feature>
<evidence type="ECO:0000256" key="3">
    <source>
        <dbReference type="ARBA" id="ARBA00023237"/>
    </source>
</evidence>
<evidence type="ECO:0000256" key="5">
    <source>
        <dbReference type="SAM" id="SignalP"/>
    </source>
</evidence>
<dbReference type="RefSeq" id="WP_138141091.1">
    <property type="nucleotide sequence ID" value="NZ_LR588407.1"/>
</dbReference>
<sequence length="916" mass="97794">MSPVALLFALASLSPADTAAPAAPPQSAPAQTATPVPQEELDDGAYDLGTLAAVTTARRGAALGDYEPELTLDEEQIKAYGASSIEELMTLLEPVTRSSRGGSPVFLVNGRRISGFREIRGIPPEAIERTEILPEETALSYGYSADQRVVNFVLKADFRSVTMQASARRPDQGGRTMTDLESNILRISGKQRWTLDLEYERDTPLFETERNITREGVPYDLMGNVTAPGGGEIDPALSALLGQGVTTASVGAGAAGGAALSDFGVGPRTDDLTAYRTLSPKRENSSISGSLVRDLNQTMSMTLSGELEDASSFSYLGLPGLSLALPSASPYSPFAGDVLLHRYIDAPGALGRQTDTLSGQLGFLVDGYLGDWRWTVNGGYDRTETKTRTGRGLNDDALQAGVTAGTIDPFGDLGQLPTNPFDTARSISSKTSVEGVINGTAWEGPAGSLTSTFKVGFDSQSLDSENLRFSEEQQASVFSERSLSRDRTSASGNFNLPIASRDREVLGALGDLSANLNLAYEDLSDFGGLSAYTVGLNWSPWEPVNFTASWADEQKAPSMSQLNDPTISTPNVPVYDFATGQSVNIVRIEGGNPNLSEETKRVLKFGVNLTPLKDKDLRFTANYTRTETEGSIASFPTITPELEAALPERFTRDLDGNLVSIDARPLNFQKAEQQEIRWGLNFSTAFGKPDPAAMARMNARSGGGSRGPGGGAPTVMRVQGGPPPGGHSAGGAPSGGGMRMQSGGGRGRGGGMMPGQGRFNVSLYHTYRIQDEITIRDGLPVLDLLDGAAIGARGGQSRNEVQLQMGAFKSGMGGFLNANWKESTRINGGSSPDDDLSFSDLTTVNLNLFADLSSRESLVSRYPWLKGARVSVGVENIFDQRLKVRDGLGETPLSYQPDYLDPLGRTFRISLRKILY</sequence>
<dbReference type="KEGG" id="bvy:NCTC9239_00984"/>
<dbReference type="GO" id="GO:0009279">
    <property type="term" value="C:cell outer membrane"/>
    <property type="evidence" value="ECO:0007669"/>
    <property type="project" value="UniProtKB-SubCell"/>
</dbReference>
<keyword evidence="5" id="KW-0732">Signal</keyword>
<organism evidence="6 7">
    <name type="scientific">Brevundimonas vancanneytii</name>
    <dbReference type="NCBI Taxonomy" id="1325724"/>
    <lineage>
        <taxon>Bacteria</taxon>
        <taxon>Pseudomonadati</taxon>
        <taxon>Pseudomonadota</taxon>
        <taxon>Alphaproteobacteria</taxon>
        <taxon>Caulobacterales</taxon>
        <taxon>Caulobacteraceae</taxon>
        <taxon>Brevundimonas</taxon>
    </lineage>
</organism>
<dbReference type="Proteomes" id="UP000309952">
    <property type="component" value="Chromosome"/>
</dbReference>
<dbReference type="EMBL" id="LR588407">
    <property type="protein sequence ID" value="VTO13231.1"/>
    <property type="molecule type" value="Genomic_DNA"/>
</dbReference>
<keyword evidence="7" id="KW-1185">Reference proteome</keyword>
<keyword evidence="3" id="KW-0998">Cell outer membrane</keyword>
<comment type="subcellular location">
    <subcellularLocation>
        <location evidence="1">Cell outer membrane</location>
    </subcellularLocation>
</comment>
<dbReference type="InterPro" id="IPR037066">
    <property type="entry name" value="Plug_dom_sf"/>
</dbReference>
<dbReference type="Gene3D" id="2.170.130.10">
    <property type="entry name" value="TonB-dependent receptor, plug domain"/>
    <property type="match status" value="1"/>
</dbReference>
<keyword evidence="2" id="KW-0472">Membrane</keyword>
<feature type="chain" id="PRO_5021222160" evidence="5">
    <location>
        <begin position="20"/>
        <end position="916"/>
    </location>
</feature>
<evidence type="ECO:0000313" key="7">
    <source>
        <dbReference type="Proteomes" id="UP000309952"/>
    </source>
</evidence>
<reference evidence="6 7" key="1">
    <citation type="submission" date="2019-04" db="EMBL/GenBank/DDBJ databases">
        <authorList>
            <consortium name="Pathogen Informatics"/>
        </authorList>
    </citation>
    <scope>NUCLEOTIDE SEQUENCE [LARGE SCALE GENOMIC DNA]</scope>
    <source>
        <strain evidence="6 7">NCTC9239</strain>
    </source>
</reference>
<feature type="signal peptide" evidence="5">
    <location>
        <begin position="1"/>
        <end position="19"/>
    </location>
</feature>
<dbReference type="PANTHER" id="PTHR47234">
    <property type="match status" value="1"/>
</dbReference>
<keyword evidence="6" id="KW-0675">Receptor</keyword>
<evidence type="ECO:0000256" key="2">
    <source>
        <dbReference type="ARBA" id="ARBA00023136"/>
    </source>
</evidence>
<dbReference type="PANTHER" id="PTHR47234:SF1">
    <property type="entry name" value="TONB-DEPENDENT RECEPTOR"/>
    <property type="match status" value="1"/>
</dbReference>
<name>A0A4P1K069_9CAUL</name>
<accession>A0A4P1K069</accession>
<dbReference type="Gene3D" id="2.40.170.20">
    <property type="entry name" value="TonB-dependent receptor, beta-barrel domain"/>
    <property type="match status" value="1"/>
</dbReference>
<evidence type="ECO:0000256" key="4">
    <source>
        <dbReference type="SAM" id="MobiDB-lite"/>
    </source>
</evidence>
<gene>
    <name evidence="6" type="ORF">NCTC9239_00984</name>
</gene>
<dbReference type="AlphaFoldDB" id="A0A4P1K069"/>
<dbReference type="InterPro" id="IPR036942">
    <property type="entry name" value="Beta-barrel_TonB_sf"/>
</dbReference>
<proteinExistence type="predicted"/>
<evidence type="ECO:0000256" key="1">
    <source>
        <dbReference type="ARBA" id="ARBA00004442"/>
    </source>
</evidence>
<feature type="compositionally biased region" description="Gly residues" evidence="4">
    <location>
        <begin position="701"/>
        <end position="712"/>
    </location>
</feature>
<protein>
    <submittedName>
        <fullName evidence="6">Outer membrane cobalamin receptor protein</fullName>
    </submittedName>
</protein>
<dbReference type="SUPFAM" id="SSF56935">
    <property type="entry name" value="Porins"/>
    <property type="match status" value="1"/>
</dbReference>